<keyword evidence="4" id="KW-1015">Disulfide bond</keyword>
<dbReference type="PANTHER" id="PTHR34876">
    <property type="match status" value="1"/>
</dbReference>
<dbReference type="Gene3D" id="3.20.20.40">
    <property type="entry name" value="1, 4-beta cellobiohydrolase"/>
    <property type="match status" value="1"/>
</dbReference>
<gene>
    <name evidence="10" type="ORF">ACFQ3T_32755</name>
</gene>
<comment type="similarity">
    <text evidence="9">Belongs to the glycosyl hydrolase family 6.</text>
</comment>
<comment type="caution">
    <text evidence="10">The sequence shown here is derived from an EMBL/GenBank/DDBJ whole genome shotgun (WGS) entry which is preliminary data.</text>
</comment>
<dbReference type="PIRSF" id="PIRSF001100">
    <property type="entry name" value="Beta_cellobiohydrolase"/>
    <property type="match status" value="1"/>
</dbReference>
<evidence type="ECO:0000256" key="9">
    <source>
        <dbReference type="RuleBase" id="RU361186"/>
    </source>
</evidence>
<keyword evidence="3 9" id="KW-0136">Cellulose degradation</keyword>
<keyword evidence="2 9" id="KW-0378">Hydrolase</keyword>
<evidence type="ECO:0000256" key="2">
    <source>
        <dbReference type="ARBA" id="ARBA00022801"/>
    </source>
</evidence>
<dbReference type="PANTHER" id="PTHR34876:SF4">
    <property type="entry name" value="1,4-BETA-D-GLUCAN CELLOBIOHYDROLASE C-RELATED"/>
    <property type="match status" value="1"/>
</dbReference>
<evidence type="ECO:0000256" key="7">
    <source>
        <dbReference type="ARBA" id="ARBA00023326"/>
    </source>
</evidence>
<keyword evidence="5 9" id="KW-0119">Carbohydrate metabolism</keyword>
<organism evidence="10 11">
    <name type="scientific">Saccharothrix hoggarensis</name>
    <dbReference type="NCBI Taxonomy" id="913853"/>
    <lineage>
        <taxon>Bacteria</taxon>
        <taxon>Bacillati</taxon>
        <taxon>Actinomycetota</taxon>
        <taxon>Actinomycetes</taxon>
        <taxon>Pseudonocardiales</taxon>
        <taxon>Pseudonocardiaceae</taxon>
        <taxon>Saccharothrix</taxon>
    </lineage>
</organism>
<evidence type="ECO:0000313" key="10">
    <source>
        <dbReference type="EMBL" id="MFD1151934.1"/>
    </source>
</evidence>
<dbReference type="Pfam" id="PF01341">
    <property type="entry name" value="Glyco_hydro_6"/>
    <property type="match status" value="1"/>
</dbReference>
<keyword evidence="11" id="KW-1185">Reference proteome</keyword>
<proteinExistence type="inferred from homology"/>
<accession>A0ABW3R4R5</accession>
<name>A0ABW3R4R5_9PSEU</name>
<dbReference type="PROSITE" id="PS51257">
    <property type="entry name" value="PROKAR_LIPOPROTEIN"/>
    <property type="match status" value="1"/>
</dbReference>
<reference evidence="11" key="1">
    <citation type="journal article" date="2019" name="Int. J. Syst. Evol. Microbiol.">
        <title>The Global Catalogue of Microorganisms (GCM) 10K type strain sequencing project: providing services to taxonomists for standard genome sequencing and annotation.</title>
        <authorList>
            <consortium name="The Broad Institute Genomics Platform"/>
            <consortium name="The Broad Institute Genome Sequencing Center for Infectious Disease"/>
            <person name="Wu L."/>
            <person name="Ma J."/>
        </authorList>
    </citation>
    <scope>NUCLEOTIDE SEQUENCE [LARGE SCALE GENOMIC DNA]</scope>
    <source>
        <strain evidence="11">CCUG 60214</strain>
    </source>
</reference>
<keyword evidence="6 9" id="KW-0326">Glycosidase</keyword>
<dbReference type="InterPro" id="IPR001524">
    <property type="entry name" value="Glyco_hydro_6_CS"/>
</dbReference>
<feature type="chain" id="PRO_5044961152" description="Glucanase" evidence="9">
    <location>
        <begin position="31"/>
        <end position="387"/>
    </location>
</feature>
<evidence type="ECO:0000256" key="3">
    <source>
        <dbReference type="ARBA" id="ARBA00023001"/>
    </source>
</evidence>
<dbReference type="InterPro" id="IPR036434">
    <property type="entry name" value="Beta_cellobiohydrolase_sf"/>
</dbReference>
<evidence type="ECO:0000256" key="4">
    <source>
        <dbReference type="ARBA" id="ARBA00023157"/>
    </source>
</evidence>
<dbReference type="EC" id="3.2.1.-" evidence="9"/>
<dbReference type="InterPro" id="IPR016288">
    <property type="entry name" value="Beta_cellobiohydrolase"/>
</dbReference>
<keyword evidence="7 9" id="KW-0624">Polysaccharide degradation</keyword>
<evidence type="ECO:0000256" key="6">
    <source>
        <dbReference type="ARBA" id="ARBA00023295"/>
    </source>
</evidence>
<feature type="signal peptide" evidence="9">
    <location>
        <begin position="1"/>
        <end position="30"/>
    </location>
</feature>
<sequence length="387" mass="41813">MDIGARRRRVGLALAATVACALAGAVAAGAETGAPADAAGPPHLPKGTSFYVEPDTHASRQAAQWRQEGRVADAELMEAMAAQPTAIWFSNAGADQVRQNVRDVVRAAKAKDQVPVLVAYFVPYRDCSQWSAGGARSEQEYKEWIDAFAQGIGDDKAVVVVEPDGLALLTSEPWCTIGPDEELVPQRFREINHAVDALKRGKHTRVYLDAGHSAWQALNDYDAGYGEPRQQLGIVNRLLQGGVTRADGFALNTSNYRFTEDLVQYGTRVSRCIYLRTKQGAATCPSNDELDAIDVHKPKMTHFVLDTSRNGQGHYTPGAGETDWCNPPGRGLGARPTANTGIPLVDAFVWTKRPGESDGECQGGPAAGRWWPQQALELAKLASPPLR</sequence>
<dbReference type="PROSITE" id="PS00655">
    <property type="entry name" value="GLYCOSYL_HYDROL_F6_1"/>
    <property type="match status" value="1"/>
</dbReference>
<keyword evidence="1 9" id="KW-0732">Signal</keyword>
<dbReference type="SUPFAM" id="SSF51989">
    <property type="entry name" value="Glycosyl hydrolases family 6, cellulases"/>
    <property type="match status" value="1"/>
</dbReference>
<feature type="active site" evidence="8">
    <location>
        <position position="126"/>
    </location>
</feature>
<dbReference type="PRINTS" id="PR00733">
    <property type="entry name" value="GLHYDRLASE6"/>
</dbReference>
<evidence type="ECO:0000313" key="11">
    <source>
        <dbReference type="Proteomes" id="UP001597168"/>
    </source>
</evidence>
<evidence type="ECO:0000256" key="8">
    <source>
        <dbReference type="PROSITE-ProRule" id="PRU10056"/>
    </source>
</evidence>
<dbReference type="GO" id="GO:0016787">
    <property type="term" value="F:hydrolase activity"/>
    <property type="evidence" value="ECO:0007669"/>
    <property type="project" value="UniProtKB-KW"/>
</dbReference>
<dbReference type="Proteomes" id="UP001597168">
    <property type="component" value="Unassembled WGS sequence"/>
</dbReference>
<evidence type="ECO:0000256" key="5">
    <source>
        <dbReference type="ARBA" id="ARBA00023277"/>
    </source>
</evidence>
<dbReference type="RefSeq" id="WP_380729373.1">
    <property type="nucleotide sequence ID" value="NZ_JBHTLK010000299.1"/>
</dbReference>
<evidence type="ECO:0000256" key="1">
    <source>
        <dbReference type="ARBA" id="ARBA00022729"/>
    </source>
</evidence>
<dbReference type="EMBL" id="JBHTLK010000299">
    <property type="protein sequence ID" value="MFD1151934.1"/>
    <property type="molecule type" value="Genomic_DNA"/>
</dbReference>
<protein>
    <recommendedName>
        <fullName evidence="9">Glucanase</fullName>
        <ecNumber evidence="9">3.2.1.-</ecNumber>
    </recommendedName>
</protein>